<comment type="similarity">
    <text evidence="1">Belongs to the UPF0177 family.</text>
</comment>
<reference evidence="4" key="2">
    <citation type="submission" date="2021-04" db="EMBL/GenBank/DDBJ databases">
        <authorList>
            <person name="Gilroy R."/>
        </authorList>
    </citation>
    <scope>NUCLEOTIDE SEQUENCE</scope>
    <source>
        <strain evidence="4">CHK173-259</strain>
    </source>
</reference>
<dbReference type="Pfam" id="PF02517">
    <property type="entry name" value="Rce1-like"/>
    <property type="match status" value="1"/>
</dbReference>
<keyword evidence="4" id="KW-0645">Protease</keyword>
<evidence type="ECO:0000256" key="2">
    <source>
        <dbReference type="SAM" id="Phobius"/>
    </source>
</evidence>
<feature type="transmembrane region" description="Helical" evidence="2">
    <location>
        <begin position="83"/>
        <end position="103"/>
    </location>
</feature>
<dbReference type="PANTHER" id="PTHR36435:SF1">
    <property type="entry name" value="CAAX AMINO TERMINAL PROTEASE FAMILY PROTEIN"/>
    <property type="match status" value="1"/>
</dbReference>
<dbReference type="GO" id="GO:0004175">
    <property type="term" value="F:endopeptidase activity"/>
    <property type="evidence" value="ECO:0007669"/>
    <property type="project" value="UniProtKB-ARBA"/>
</dbReference>
<dbReference type="GO" id="GO:0080120">
    <property type="term" value="P:CAAX-box protein maturation"/>
    <property type="evidence" value="ECO:0007669"/>
    <property type="project" value="UniProtKB-ARBA"/>
</dbReference>
<evidence type="ECO:0000259" key="3">
    <source>
        <dbReference type="Pfam" id="PF02517"/>
    </source>
</evidence>
<keyword evidence="2" id="KW-0812">Transmembrane</keyword>
<feature type="domain" description="CAAX prenyl protease 2/Lysostaphin resistance protein A-like" evidence="3">
    <location>
        <begin position="125"/>
        <end position="215"/>
    </location>
</feature>
<dbReference type="InterPro" id="IPR003675">
    <property type="entry name" value="Rce1/LyrA-like_dom"/>
</dbReference>
<comment type="caution">
    <text evidence="4">The sequence shown here is derived from an EMBL/GenBank/DDBJ whole genome shotgun (WGS) entry which is preliminary data.</text>
</comment>
<gene>
    <name evidence="4" type="ORF">H9875_07365</name>
</gene>
<feature type="transmembrane region" description="Helical" evidence="2">
    <location>
        <begin position="44"/>
        <end position="63"/>
    </location>
</feature>
<keyword evidence="4" id="KW-0482">Metalloprotease</keyword>
<sequence>MQTTPRNGTVNWLWVILLVVIANLVQLPVAFLSRGSRGARIGWAVVYVLGFVVAVAIAAWRYRKVWPHYQYRRLRGADWRLMIGAYVFIIVVEEVLNLLNFYVFHQTTTANNQAILDLVQRSPLTLVMMSLTAICASPFLEELTFRGLLMDGCLPEMGFWLPIVVSAVAFSLVHMSTTPASWLLYAMMGGSFAYVYRRTGKIQATIIMHAFNNLLAMGTLWLLLK</sequence>
<dbReference type="AlphaFoldDB" id="A0A9D1QTC6"/>
<protein>
    <submittedName>
        <fullName evidence="4">CPBP family intramembrane metalloprotease</fullName>
    </submittedName>
</protein>
<dbReference type="InterPro" id="IPR052710">
    <property type="entry name" value="CAAX_protease"/>
</dbReference>
<feature type="transmembrane region" description="Helical" evidence="2">
    <location>
        <begin position="206"/>
        <end position="224"/>
    </location>
</feature>
<feature type="transmembrane region" description="Helical" evidence="2">
    <location>
        <begin position="124"/>
        <end position="140"/>
    </location>
</feature>
<evidence type="ECO:0000313" key="5">
    <source>
        <dbReference type="Proteomes" id="UP000886822"/>
    </source>
</evidence>
<dbReference type="EMBL" id="DXGJ01000059">
    <property type="protein sequence ID" value="HIW72428.1"/>
    <property type="molecule type" value="Genomic_DNA"/>
</dbReference>
<organism evidence="4 5">
    <name type="scientific">Candidatus Levilactobacillus faecigallinarum</name>
    <dbReference type="NCBI Taxonomy" id="2838638"/>
    <lineage>
        <taxon>Bacteria</taxon>
        <taxon>Bacillati</taxon>
        <taxon>Bacillota</taxon>
        <taxon>Bacilli</taxon>
        <taxon>Lactobacillales</taxon>
        <taxon>Lactobacillaceae</taxon>
        <taxon>Levilactobacillus</taxon>
    </lineage>
</organism>
<proteinExistence type="inferred from homology"/>
<dbReference type="PANTHER" id="PTHR36435">
    <property type="entry name" value="SLR1288 PROTEIN"/>
    <property type="match status" value="1"/>
</dbReference>
<keyword evidence="2" id="KW-0472">Membrane</keyword>
<keyword evidence="4" id="KW-0378">Hydrolase</keyword>
<name>A0A9D1QTC6_9LACO</name>
<dbReference type="GO" id="GO:0008237">
    <property type="term" value="F:metallopeptidase activity"/>
    <property type="evidence" value="ECO:0007669"/>
    <property type="project" value="UniProtKB-KW"/>
</dbReference>
<dbReference type="Proteomes" id="UP000886822">
    <property type="component" value="Unassembled WGS sequence"/>
</dbReference>
<feature type="transmembrane region" description="Helical" evidence="2">
    <location>
        <begin position="12"/>
        <end position="32"/>
    </location>
</feature>
<reference evidence="4" key="1">
    <citation type="journal article" date="2021" name="PeerJ">
        <title>Extensive microbial diversity within the chicken gut microbiome revealed by metagenomics and culture.</title>
        <authorList>
            <person name="Gilroy R."/>
            <person name="Ravi A."/>
            <person name="Getino M."/>
            <person name="Pursley I."/>
            <person name="Horton D.L."/>
            <person name="Alikhan N.F."/>
            <person name="Baker D."/>
            <person name="Gharbi K."/>
            <person name="Hall N."/>
            <person name="Watson M."/>
            <person name="Adriaenssens E.M."/>
            <person name="Foster-Nyarko E."/>
            <person name="Jarju S."/>
            <person name="Secka A."/>
            <person name="Antonio M."/>
            <person name="Oren A."/>
            <person name="Chaudhuri R.R."/>
            <person name="La Ragione R."/>
            <person name="Hildebrand F."/>
            <person name="Pallen M.J."/>
        </authorList>
    </citation>
    <scope>NUCLEOTIDE SEQUENCE</scope>
    <source>
        <strain evidence="4">CHK173-259</strain>
    </source>
</reference>
<feature type="transmembrane region" description="Helical" evidence="2">
    <location>
        <begin position="160"/>
        <end position="185"/>
    </location>
</feature>
<accession>A0A9D1QTC6</accession>
<evidence type="ECO:0000256" key="1">
    <source>
        <dbReference type="ARBA" id="ARBA00009067"/>
    </source>
</evidence>
<evidence type="ECO:0000313" key="4">
    <source>
        <dbReference type="EMBL" id="HIW72428.1"/>
    </source>
</evidence>
<keyword evidence="2" id="KW-1133">Transmembrane helix</keyword>